<sequence>MTTAASAVAASPSLVENVKTAVAAVAAPLRLPKRLAMPGVVSRSSVSAPSPVAKPGSKCSACRVVAPFHVDATEILLEVSGLRERCAGARLAALEVEHEELDEENEGLSTRVEAAEEKIEDLEEEIEGLHLQVDAAEEESVRWCDEVAKLRKVNQELKEQFAFVKQFADGWAKFKKQ</sequence>
<keyword evidence="3" id="KW-1185">Reference proteome</keyword>
<keyword evidence="1" id="KW-0175">Coiled coil</keyword>
<proteinExistence type="predicted"/>
<evidence type="ECO:0000256" key="1">
    <source>
        <dbReference type="SAM" id="Coils"/>
    </source>
</evidence>
<reference evidence="2" key="1">
    <citation type="submission" date="2023-04" db="EMBL/GenBank/DDBJ databases">
        <title>Black Yeasts Isolated from many extreme environments.</title>
        <authorList>
            <person name="Coleine C."/>
            <person name="Stajich J.E."/>
            <person name="Selbmann L."/>
        </authorList>
    </citation>
    <scope>NUCLEOTIDE SEQUENCE</scope>
    <source>
        <strain evidence="2">CCFEE 5312</strain>
    </source>
</reference>
<organism evidence="2 3">
    <name type="scientific">Extremus antarcticus</name>
    <dbReference type="NCBI Taxonomy" id="702011"/>
    <lineage>
        <taxon>Eukaryota</taxon>
        <taxon>Fungi</taxon>
        <taxon>Dikarya</taxon>
        <taxon>Ascomycota</taxon>
        <taxon>Pezizomycotina</taxon>
        <taxon>Dothideomycetes</taxon>
        <taxon>Dothideomycetidae</taxon>
        <taxon>Mycosphaerellales</taxon>
        <taxon>Extremaceae</taxon>
        <taxon>Extremus</taxon>
    </lineage>
</organism>
<dbReference type="EMBL" id="JAWDJX010000003">
    <property type="protein sequence ID" value="KAK3057391.1"/>
    <property type="molecule type" value="Genomic_DNA"/>
</dbReference>
<comment type="caution">
    <text evidence="2">The sequence shown here is derived from an EMBL/GenBank/DDBJ whole genome shotgun (WGS) entry which is preliminary data.</text>
</comment>
<gene>
    <name evidence="2" type="ORF">LTR09_001575</name>
</gene>
<name>A0AAJ0LW75_9PEZI</name>
<protein>
    <submittedName>
        <fullName evidence="2">Uncharacterized protein</fullName>
    </submittedName>
</protein>
<accession>A0AAJ0LW75</accession>
<evidence type="ECO:0000313" key="3">
    <source>
        <dbReference type="Proteomes" id="UP001271007"/>
    </source>
</evidence>
<dbReference type="AlphaFoldDB" id="A0AAJ0LW75"/>
<dbReference type="Proteomes" id="UP001271007">
    <property type="component" value="Unassembled WGS sequence"/>
</dbReference>
<feature type="coiled-coil region" evidence="1">
    <location>
        <begin position="91"/>
        <end position="139"/>
    </location>
</feature>
<evidence type="ECO:0000313" key="2">
    <source>
        <dbReference type="EMBL" id="KAK3057391.1"/>
    </source>
</evidence>